<feature type="binding site" description="axial binding residue" evidence="4">
    <location>
        <position position="467"/>
    </location>
    <ligand>
        <name>heme</name>
        <dbReference type="ChEBI" id="CHEBI:30413"/>
    </ligand>
    <ligandPart>
        <name>Fe</name>
        <dbReference type="ChEBI" id="CHEBI:18248"/>
    </ligandPart>
</feature>
<gene>
    <name evidence="7" type="ORF">LITE_LOCUS17666</name>
</gene>
<dbReference type="PROSITE" id="PS00086">
    <property type="entry name" value="CYTOCHROME_P450"/>
    <property type="match status" value="1"/>
</dbReference>
<comment type="cofactor">
    <cofactor evidence="4">
        <name>heme</name>
        <dbReference type="ChEBI" id="CHEBI:30413"/>
    </cofactor>
</comment>
<dbReference type="FunFam" id="1.10.630.10:FF:000011">
    <property type="entry name" value="Cytochrome P450 83B1"/>
    <property type="match status" value="1"/>
</dbReference>
<evidence type="ECO:0000313" key="7">
    <source>
        <dbReference type="EMBL" id="CAI0418511.1"/>
    </source>
</evidence>
<dbReference type="InterPro" id="IPR036396">
    <property type="entry name" value="Cyt_P450_sf"/>
</dbReference>
<dbReference type="CDD" id="cd11072">
    <property type="entry name" value="CYP71-like"/>
    <property type="match status" value="1"/>
</dbReference>
<dbReference type="Proteomes" id="UP001154282">
    <property type="component" value="Unassembled WGS sequence"/>
</dbReference>
<dbReference type="InterPro" id="IPR002401">
    <property type="entry name" value="Cyt_P450_E_grp-I"/>
</dbReference>
<keyword evidence="5" id="KW-0503">Monooxygenase</keyword>
<dbReference type="AlphaFoldDB" id="A0AAV0KC84"/>
<evidence type="ECO:0000256" key="6">
    <source>
        <dbReference type="SAM" id="SignalP"/>
    </source>
</evidence>
<proteinExistence type="inferred from homology"/>
<sequence length="525" mass="59013">MVVVVALLLLLATVFTTAVSYYALPTRKNNLQRKNPPRPPSPPKLPVLGNLHQVGKFPYRTFARLAKQYNAPLMLFRFGSRPIMIVSTSEAAREVMKVHDLITSDKPTFQTGNRLLYGSRNIASTLYGEYWRQARRLCVLHLLSSRKVRACCEVREEEVGLLVNRIKQHHHHQHQRAGGGATAVNLSELLSRLANDVICRMAFGRKYDGGANGGFRDLMVELMSVLGAFNVGEFIPWLSWVNRVTGFDARVDRVARRFDEFLEGTVLEGEARLEKDGNKSADSAGVIGDTQAPFIDILLHFQKDSSEEFQLERDEVKAIIMDMFLGGTDTTSTLMEWAMSELVKHPRVMKKLQEELRSKIGRENETICEADLDRLDYLALVIKETIRLHPPIPMLSPRRLMQDTTMSGHDVSAGTMILTNAWAIGRDPVDWPESPEEFWPERFLNTSVDFRGQDFQLIPFGAGRRGCPGISFALAVVELAVANLVRSFDWELPDGVAGEDLDMSESVGITAHRRLPLLALPTIVF</sequence>
<feature type="signal peptide" evidence="6">
    <location>
        <begin position="1"/>
        <end position="18"/>
    </location>
</feature>
<dbReference type="SUPFAM" id="SSF48264">
    <property type="entry name" value="Cytochrome P450"/>
    <property type="match status" value="1"/>
</dbReference>
<dbReference type="InterPro" id="IPR001128">
    <property type="entry name" value="Cyt_P450"/>
</dbReference>
<dbReference type="GO" id="GO:0004497">
    <property type="term" value="F:monooxygenase activity"/>
    <property type="evidence" value="ECO:0007669"/>
    <property type="project" value="UniProtKB-KW"/>
</dbReference>
<evidence type="ECO:0000256" key="4">
    <source>
        <dbReference type="PIRSR" id="PIRSR602401-1"/>
    </source>
</evidence>
<organism evidence="7 8">
    <name type="scientific">Linum tenue</name>
    <dbReference type="NCBI Taxonomy" id="586396"/>
    <lineage>
        <taxon>Eukaryota</taxon>
        <taxon>Viridiplantae</taxon>
        <taxon>Streptophyta</taxon>
        <taxon>Embryophyta</taxon>
        <taxon>Tracheophyta</taxon>
        <taxon>Spermatophyta</taxon>
        <taxon>Magnoliopsida</taxon>
        <taxon>eudicotyledons</taxon>
        <taxon>Gunneridae</taxon>
        <taxon>Pentapetalae</taxon>
        <taxon>rosids</taxon>
        <taxon>fabids</taxon>
        <taxon>Malpighiales</taxon>
        <taxon>Linaceae</taxon>
        <taxon>Linum</taxon>
    </lineage>
</organism>
<dbReference type="Gene3D" id="1.10.630.10">
    <property type="entry name" value="Cytochrome P450"/>
    <property type="match status" value="1"/>
</dbReference>
<keyword evidence="3 4" id="KW-0408">Iron</keyword>
<reference evidence="7" key="1">
    <citation type="submission" date="2022-08" db="EMBL/GenBank/DDBJ databases">
        <authorList>
            <person name="Gutierrez-Valencia J."/>
        </authorList>
    </citation>
    <scope>NUCLEOTIDE SEQUENCE</scope>
</reference>
<dbReference type="PANTHER" id="PTHR47955:SF15">
    <property type="entry name" value="CYTOCHROME P450 71A2-LIKE"/>
    <property type="match status" value="1"/>
</dbReference>
<feature type="chain" id="PRO_5043561199" evidence="6">
    <location>
        <begin position="19"/>
        <end position="525"/>
    </location>
</feature>
<dbReference type="PRINTS" id="PR00385">
    <property type="entry name" value="P450"/>
</dbReference>
<dbReference type="GO" id="GO:0020037">
    <property type="term" value="F:heme binding"/>
    <property type="evidence" value="ECO:0007669"/>
    <property type="project" value="InterPro"/>
</dbReference>
<dbReference type="PRINTS" id="PR00463">
    <property type="entry name" value="EP450I"/>
</dbReference>
<dbReference type="InterPro" id="IPR017972">
    <property type="entry name" value="Cyt_P450_CS"/>
</dbReference>
<dbReference type="EMBL" id="CAMGYJ010000005">
    <property type="protein sequence ID" value="CAI0418511.1"/>
    <property type="molecule type" value="Genomic_DNA"/>
</dbReference>
<evidence type="ECO:0000256" key="2">
    <source>
        <dbReference type="ARBA" id="ARBA00022723"/>
    </source>
</evidence>
<keyword evidence="5" id="KW-0560">Oxidoreductase</keyword>
<evidence type="ECO:0000256" key="3">
    <source>
        <dbReference type="ARBA" id="ARBA00023004"/>
    </source>
</evidence>
<comment type="similarity">
    <text evidence="1 5">Belongs to the cytochrome P450 family.</text>
</comment>
<evidence type="ECO:0000313" key="8">
    <source>
        <dbReference type="Proteomes" id="UP001154282"/>
    </source>
</evidence>
<accession>A0AAV0KC84</accession>
<keyword evidence="4 5" id="KW-0349">Heme</keyword>
<dbReference type="PANTHER" id="PTHR47955">
    <property type="entry name" value="CYTOCHROME P450 FAMILY 71 PROTEIN"/>
    <property type="match status" value="1"/>
</dbReference>
<name>A0AAV0KC84_9ROSI</name>
<evidence type="ECO:0000256" key="5">
    <source>
        <dbReference type="RuleBase" id="RU000461"/>
    </source>
</evidence>
<dbReference type="Pfam" id="PF00067">
    <property type="entry name" value="p450"/>
    <property type="match status" value="1"/>
</dbReference>
<keyword evidence="6" id="KW-0732">Signal</keyword>
<keyword evidence="2 4" id="KW-0479">Metal-binding</keyword>
<evidence type="ECO:0000256" key="1">
    <source>
        <dbReference type="ARBA" id="ARBA00010617"/>
    </source>
</evidence>
<dbReference type="GO" id="GO:0005506">
    <property type="term" value="F:iron ion binding"/>
    <property type="evidence" value="ECO:0007669"/>
    <property type="project" value="InterPro"/>
</dbReference>
<protein>
    <submittedName>
        <fullName evidence="7">Uncharacterized protein</fullName>
    </submittedName>
</protein>
<comment type="caution">
    <text evidence="7">The sequence shown here is derived from an EMBL/GenBank/DDBJ whole genome shotgun (WGS) entry which is preliminary data.</text>
</comment>
<keyword evidence="8" id="KW-1185">Reference proteome</keyword>
<dbReference type="GO" id="GO:0016705">
    <property type="term" value="F:oxidoreductase activity, acting on paired donors, with incorporation or reduction of molecular oxygen"/>
    <property type="evidence" value="ECO:0007669"/>
    <property type="project" value="InterPro"/>
</dbReference>